<dbReference type="EMBL" id="AE015929">
    <property type="protein sequence ID" value="AAO04826.1"/>
    <property type="molecule type" value="Genomic_DNA"/>
</dbReference>
<organism evidence="2 3">
    <name type="scientific">Staphylococcus epidermidis (strain ATCC 12228 / FDA PCI 1200)</name>
    <dbReference type="NCBI Taxonomy" id="176280"/>
    <lineage>
        <taxon>Bacteria</taxon>
        <taxon>Bacillati</taxon>
        <taxon>Bacillota</taxon>
        <taxon>Bacilli</taxon>
        <taxon>Bacillales</taxon>
        <taxon>Staphylococcaceae</taxon>
        <taxon>Staphylococcus</taxon>
    </lineage>
</organism>
<name>A0A0H2VGL9_STAES</name>
<keyword evidence="1" id="KW-0472">Membrane</keyword>
<keyword evidence="1" id="KW-0812">Transmembrane</keyword>
<dbReference type="HOGENOM" id="CLU_148065_0_0_9"/>
<dbReference type="eggNOG" id="COG2165">
    <property type="taxonomic scope" value="Bacteria"/>
</dbReference>
<dbReference type="InterPro" id="IPR016785">
    <property type="entry name" value="ComGD"/>
</dbReference>
<dbReference type="KEGG" id="sep:SE_1227"/>
<dbReference type="Proteomes" id="UP000001411">
    <property type="component" value="Chromosome"/>
</dbReference>
<dbReference type="OrthoDB" id="2412425at2"/>
<reference evidence="2 3" key="1">
    <citation type="journal article" date="2003" name="Mol. Microbiol.">
        <title>Genome-based analysis of virulence genes in a non-biofilm-forming Staphylococcus epidermidis strain (ATCC 12228).</title>
        <authorList>
            <person name="Zhang Y.Q."/>
            <person name="Ren S.X."/>
            <person name="Li H.L."/>
            <person name="Wang Y.X."/>
            <person name="Fu G."/>
            <person name="Yang J."/>
            <person name="Qin Z.Q."/>
            <person name="Miao Y.G."/>
            <person name="Wang W.Y."/>
            <person name="Chen R.S."/>
            <person name="Shen Y."/>
            <person name="Chen Z."/>
            <person name="Yuan Z.H."/>
            <person name="Zhao G.P."/>
            <person name="Qu D."/>
            <person name="Danchin A."/>
            <person name="Wen Y.M."/>
        </authorList>
    </citation>
    <scope>NUCLEOTIDE SEQUENCE [LARGE SCALE GENOMIC DNA]</scope>
    <source>
        <strain evidence="3">ATCC 12228 / FDA PCI 1200</strain>
    </source>
</reference>
<evidence type="ECO:0000313" key="3">
    <source>
        <dbReference type="Proteomes" id="UP000001411"/>
    </source>
</evidence>
<protein>
    <submittedName>
        <fullName evidence="2">Competence protein</fullName>
    </submittedName>
</protein>
<keyword evidence="1" id="KW-1133">Transmembrane helix</keyword>
<dbReference type="GO" id="GO:0030420">
    <property type="term" value="P:establishment of competence for transformation"/>
    <property type="evidence" value="ECO:0007669"/>
    <property type="project" value="InterPro"/>
</dbReference>
<proteinExistence type="predicted"/>
<sequence length="149" mass="17560">MEKQLPIKNIKAFSLVEMIFTLFIISCLLITTLWSRSLFDIQLIDEEYEIKQLITKFNYYKSKAISNNESITLLFFNNSNRVQVIEENGDKYSFKLNKGKVINIAKIQTLNFDKNGNINHFGSLILQYNSHAYRLIFHIEKGRLRFVKI</sequence>
<gene>
    <name evidence="2" type="ordered locus">SE_1227</name>
</gene>
<evidence type="ECO:0000313" key="2">
    <source>
        <dbReference type="EMBL" id="AAO04826.1"/>
    </source>
</evidence>
<feature type="transmembrane region" description="Helical" evidence="1">
    <location>
        <begin position="12"/>
        <end position="34"/>
    </location>
</feature>
<dbReference type="PIRSF" id="PIRSF021292">
    <property type="entry name" value="Competence_ComGD"/>
    <property type="match status" value="1"/>
</dbReference>
<dbReference type="PATRIC" id="fig|176280.10.peg.1196"/>
<dbReference type="NCBIfam" id="NF040982">
    <property type="entry name" value="ComGD"/>
    <property type="match status" value="1"/>
</dbReference>
<evidence type="ECO:0000256" key="1">
    <source>
        <dbReference type="SAM" id="Phobius"/>
    </source>
</evidence>
<accession>A0A0H2VGL9</accession>
<dbReference type="AlphaFoldDB" id="A0A0H2VGL9"/>